<protein>
    <submittedName>
        <fullName evidence="2">Transferase family hexapeptide repeat protein</fullName>
    </submittedName>
</protein>
<dbReference type="Gene3D" id="3.40.50.20">
    <property type="match status" value="1"/>
</dbReference>
<dbReference type="InterPro" id="IPR050179">
    <property type="entry name" value="Trans_hexapeptide_repeat"/>
</dbReference>
<reference evidence="2 3" key="1">
    <citation type="submission" date="2018-05" db="EMBL/GenBank/DDBJ databases">
        <title>The Hungate 1000. A catalogue of reference genomes from the rumen microbiome.</title>
        <authorList>
            <person name="Kelly W."/>
        </authorList>
    </citation>
    <scope>NUCLEOTIDE SEQUENCE [LARGE SCALE GENOMIC DNA]</scope>
    <source>
        <strain evidence="2 3">SAb67</strain>
    </source>
</reference>
<dbReference type="Pfam" id="PF17836">
    <property type="entry name" value="PglD_N"/>
    <property type="match status" value="1"/>
</dbReference>
<name>A0A315Y4H3_RUMFL</name>
<proteinExistence type="predicted"/>
<organism evidence="2 3">
    <name type="scientific">Ruminococcus flavefaciens</name>
    <dbReference type="NCBI Taxonomy" id="1265"/>
    <lineage>
        <taxon>Bacteria</taxon>
        <taxon>Bacillati</taxon>
        <taxon>Bacillota</taxon>
        <taxon>Clostridia</taxon>
        <taxon>Eubacteriales</taxon>
        <taxon>Oscillospiraceae</taxon>
        <taxon>Ruminococcus</taxon>
    </lineage>
</organism>
<dbReference type="InterPro" id="IPR041561">
    <property type="entry name" value="PglD_N"/>
</dbReference>
<dbReference type="Proteomes" id="UP000245720">
    <property type="component" value="Unassembled WGS sequence"/>
</dbReference>
<evidence type="ECO:0000313" key="3">
    <source>
        <dbReference type="Proteomes" id="UP000245720"/>
    </source>
</evidence>
<evidence type="ECO:0000259" key="1">
    <source>
        <dbReference type="Pfam" id="PF17836"/>
    </source>
</evidence>
<dbReference type="Gene3D" id="2.160.10.10">
    <property type="entry name" value="Hexapeptide repeat proteins"/>
    <property type="match status" value="1"/>
</dbReference>
<gene>
    <name evidence="2" type="ORF">IE37_00684</name>
</gene>
<dbReference type="InterPro" id="IPR011004">
    <property type="entry name" value="Trimer_LpxA-like_sf"/>
</dbReference>
<dbReference type="RefSeq" id="WP_109725560.1">
    <property type="nucleotide sequence ID" value="NZ_QGDI01000002.1"/>
</dbReference>
<dbReference type="AlphaFoldDB" id="A0A315Y4H3"/>
<dbReference type="GO" id="GO:0016740">
    <property type="term" value="F:transferase activity"/>
    <property type="evidence" value="ECO:0007669"/>
    <property type="project" value="UniProtKB-KW"/>
</dbReference>
<feature type="domain" description="PglD N-terminal" evidence="1">
    <location>
        <begin position="3"/>
        <end position="73"/>
    </location>
</feature>
<sequence length="180" mass="19596">MKNLLIIGAGQYGMVAREIAESMKCFERIDFVDDVYPSAVGKICDIDKLIHEYDSAAVAIGNSDLRLTLIKRLCEIGYEVPTLIHEKAYVSPSAKIGIGCFIEPMTVVHTNVTVETGCILSAGVILNHNSVVHEGCHINCGSVVKARAEIKAGTRTGYNEVCDTEKVEHVKQHDKLPVAV</sequence>
<accession>A0A315Y4H3</accession>
<comment type="caution">
    <text evidence="2">The sequence shown here is derived from an EMBL/GenBank/DDBJ whole genome shotgun (WGS) entry which is preliminary data.</text>
</comment>
<dbReference type="PANTHER" id="PTHR43300:SF7">
    <property type="entry name" value="UDP-N-ACETYLBACILLOSAMINE N-ACETYLTRANSFERASE"/>
    <property type="match status" value="1"/>
</dbReference>
<evidence type="ECO:0000313" key="2">
    <source>
        <dbReference type="EMBL" id="PWJ14699.1"/>
    </source>
</evidence>
<keyword evidence="2" id="KW-0808">Transferase</keyword>
<dbReference type="EMBL" id="QGDI01000002">
    <property type="protein sequence ID" value="PWJ14699.1"/>
    <property type="molecule type" value="Genomic_DNA"/>
</dbReference>
<dbReference type="PANTHER" id="PTHR43300">
    <property type="entry name" value="ACETYLTRANSFERASE"/>
    <property type="match status" value="1"/>
</dbReference>
<dbReference type="SUPFAM" id="SSF51161">
    <property type="entry name" value="Trimeric LpxA-like enzymes"/>
    <property type="match status" value="1"/>
</dbReference>
<dbReference type="OrthoDB" id="9801456at2"/>